<accession>A0A239EJD2</accession>
<dbReference type="Gene3D" id="3.40.33.10">
    <property type="entry name" value="CAP"/>
    <property type="match status" value="1"/>
</dbReference>
<evidence type="ECO:0000313" key="5">
    <source>
        <dbReference type="EMBL" id="SNS44785.1"/>
    </source>
</evidence>
<dbReference type="AlphaFoldDB" id="A0A239EJD2"/>
<dbReference type="Pfam" id="PF00188">
    <property type="entry name" value="CAP"/>
    <property type="match status" value="1"/>
</dbReference>
<comment type="similarity">
    <text evidence="1">Belongs to the sigma-70 factor family. ECF subfamily.</text>
</comment>
<evidence type="ECO:0000313" key="6">
    <source>
        <dbReference type="Proteomes" id="UP000198318"/>
    </source>
</evidence>
<dbReference type="Pfam" id="PF04542">
    <property type="entry name" value="Sigma70_r2"/>
    <property type="match status" value="1"/>
</dbReference>
<dbReference type="EMBL" id="FZOR01000004">
    <property type="protein sequence ID" value="SNS44785.1"/>
    <property type="molecule type" value="Genomic_DNA"/>
</dbReference>
<dbReference type="Proteomes" id="UP000198318">
    <property type="component" value="Unassembled WGS sequence"/>
</dbReference>
<dbReference type="GO" id="GO:0006352">
    <property type="term" value="P:DNA-templated transcription initiation"/>
    <property type="evidence" value="ECO:0007669"/>
    <property type="project" value="InterPro"/>
</dbReference>
<gene>
    <name evidence="5" type="ORF">SAMN05443665_100488</name>
</gene>
<keyword evidence="1" id="KW-0238">DNA-binding</keyword>
<dbReference type="SUPFAM" id="SSF88946">
    <property type="entry name" value="Sigma2 domain of RNA polymerase sigma factors"/>
    <property type="match status" value="1"/>
</dbReference>
<feature type="region of interest" description="Disordered" evidence="2">
    <location>
        <begin position="281"/>
        <end position="308"/>
    </location>
</feature>
<keyword evidence="1" id="KW-0731">Sigma factor</keyword>
<evidence type="ECO:0000256" key="1">
    <source>
        <dbReference type="RuleBase" id="RU000716"/>
    </source>
</evidence>
<feature type="domain" description="SCP" evidence="3">
    <location>
        <begin position="394"/>
        <end position="499"/>
    </location>
</feature>
<reference evidence="5 6" key="1">
    <citation type="submission" date="2017-06" db="EMBL/GenBank/DDBJ databases">
        <authorList>
            <person name="Kim H.J."/>
            <person name="Triplett B.A."/>
        </authorList>
    </citation>
    <scope>NUCLEOTIDE SEQUENCE [LARGE SCALE GENOMIC DNA]</scope>
    <source>
        <strain evidence="5 6">DSM 44715</strain>
    </source>
</reference>
<evidence type="ECO:0000259" key="4">
    <source>
        <dbReference type="Pfam" id="PF04542"/>
    </source>
</evidence>
<feature type="region of interest" description="Disordered" evidence="2">
    <location>
        <begin position="344"/>
        <end position="383"/>
    </location>
</feature>
<dbReference type="NCBIfam" id="TIGR02937">
    <property type="entry name" value="sigma70-ECF"/>
    <property type="match status" value="1"/>
</dbReference>
<feature type="domain" description="RNA polymerase sigma-70 region 2" evidence="4">
    <location>
        <begin position="25"/>
        <end position="91"/>
    </location>
</feature>
<protein>
    <recommendedName>
        <fullName evidence="1">RNA polymerase sigma factor</fullName>
    </recommendedName>
</protein>
<dbReference type="PANTHER" id="PTHR31157">
    <property type="entry name" value="SCP DOMAIN-CONTAINING PROTEIN"/>
    <property type="match status" value="1"/>
</dbReference>
<feature type="compositionally biased region" description="Low complexity" evidence="2">
    <location>
        <begin position="281"/>
        <end position="295"/>
    </location>
</feature>
<keyword evidence="1" id="KW-0805">Transcription regulation</keyword>
<dbReference type="PANTHER" id="PTHR31157:SF1">
    <property type="entry name" value="SCP DOMAIN-CONTAINING PROTEIN"/>
    <property type="match status" value="1"/>
</dbReference>
<proteinExistence type="inferred from homology"/>
<evidence type="ECO:0000256" key="2">
    <source>
        <dbReference type="SAM" id="MobiDB-lite"/>
    </source>
</evidence>
<dbReference type="GO" id="GO:0003677">
    <property type="term" value="F:DNA binding"/>
    <property type="evidence" value="ECO:0007669"/>
    <property type="project" value="UniProtKB-KW"/>
</dbReference>
<dbReference type="InterPro" id="IPR000838">
    <property type="entry name" value="RNA_pol_sigma70_ECF_CS"/>
</dbReference>
<dbReference type="GO" id="GO:0016987">
    <property type="term" value="F:sigma factor activity"/>
    <property type="evidence" value="ECO:0007669"/>
    <property type="project" value="UniProtKB-KW"/>
</dbReference>
<dbReference type="InterPro" id="IPR014044">
    <property type="entry name" value="CAP_dom"/>
</dbReference>
<name>A0A239EJD2_9ACTN</name>
<dbReference type="SUPFAM" id="SSF55797">
    <property type="entry name" value="PR-1-like"/>
    <property type="match status" value="1"/>
</dbReference>
<organism evidence="5 6">
    <name type="scientific">Actinomadura meyerae</name>
    <dbReference type="NCBI Taxonomy" id="240840"/>
    <lineage>
        <taxon>Bacteria</taxon>
        <taxon>Bacillati</taxon>
        <taxon>Actinomycetota</taxon>
        <taxon>Actinomycetes</taxon>
        <taxon>Streptosporangiales</taxon>
        <taxon>Thermomonosporaceae</taxon>
        <taxon>Actinomadura</taxon>
    </lineage>
</organism>
<keyword evidence="1" id="KW-0804">Transcription</keyword>
<evidence type="ECO:0000259" key="3">
    <source>
        <dbReference type="Pfam" id="PF00188"/>
    </source>
</evidence>
<dbReference type="InterPro" id="IPR014284">
    <property type="entry name" value="RNA_pol_sigma-70_dom"/>
</dbReference>
<dbReference type="Gene3D" id="1.10.1740.10">
    <property type="match status" value="1"/>
</dbReference>
<dbReference type="InterPro" id="IPR007627">
    <property type="entry name" value="RNA_pol_sigma70_r2"/>
</dbReference>
<keyword evidence="6" id="KW-1185">Reference proteome</keyword>
<dbReference type="InterPro" id="IPR035940">
    <property type="entry name" value="CAP_sf"/>
</dbReference>
<dbReference type="CDD" id="cd05379">
    <property type="entry name" value="CAP_bacterial"/>
    <property type="match status" value="1"/>
</dbReference>
<sequence length="570" mass="59338">MRTGADVDVLVRAAQDGDPGARERLVADHLPLLYNVVGWALGGHADVDDVVQESVLRALGGLGALREPERFRSWLVSIAMNQVRRRWSAQRAGTPMDPLALAQVAGAEEDFAGLAVLRLELSEQRREIAEATRWLDAGERELLGLWWLEASGHLTRRELAEGLGLPAAHAAVRVQRMKKQLATCRAVVRVVSGRRCGGLEPVLAEWDGRPSPLWRKRIAKHIRGCRACSARQRDLAPPEALLAGLVMVPMPADSPLHAALTGAQSLLDAGNAAAGVGNAASGAGTTASGAGHASAGAGGASSGAGASSAGAAKASAGAARWAAGAAAAGVAAAVVYWSLPGPDEPARPAPDAAVPAPVQRTPTRTPPPTPEAAPDKARVTPPRTATTVEQQVVALVNARRAAAGCRPLRVSPALHGAAQRHSQDMASRRVLDHRGSGGDGPGERITAAGFRWSTWAENIARGQSGPPAVVDGWMGSPGHRANILNCGLTMVGVGVVRGSGAPGGRRCSRRPDDQRAAPNTCVQYGPPDFTTPTPISRKLQFRMFARCPELFIQACMTLAAVGCPLAMFSP</sequence>
<feature type="compositionally biased region" description="Low complexity" evidence="2">
    <location>
        <begin position="349"/>
        <end position="363"/>
    </location>
</feature>
<dbReference type="InterPro" id="IPR013325">
    <property type="entry name" value="RNA_pol_sigma_r2"/>
</dbReference>
<dbReference type="PROSITE" id="PS01063">
    <property type="entry name" value="SIGMA70_ECF"/>
    <property type="match status" value="1"/>
</dbReference>